<dbReference type="Proteomes" id="UP000059188">
    <property type="component" value="Unassembled WGS sequence"/>
</dbReference>
<evidence type="ECO:0000313" key="1">
    <source>
        <dbReference type="EMBL" id="CEL53251.1"/>
    </source>
</evidence>
<protein>
    <submittedName>
        <fullName evidence="1">Uncharacterized protein</fullName>
    </submittedName>
</protein>
<reference evidence="1 2" key="1">
    <citation type="submission" date="2014-11" db="EMBL/GenBank/DDBJ databases">
        <authorList>
            <person name="Wibberg Daniel"/>
        </authorList>
    </citation>
    <scope>NUCLEOTIDE SEQUENCE [LARGE SCALE GENOMIC DNA]</scope>
    <source>
        <strain evidence="1">Rhizoctonia solani AG1-IB 7/3/14</strain>
    </source>
</reference>
<dbReference type="EMBL" id="LN679111">
    <property type="protein sequence ID" value="CEL53251.1"/>
    <property type="molecule type" value="Genomic_DNA"/>
</dbReference>
<proteinExistence type="predicted"/>
<accession>A0A0B7F5A2</accession>
<name>A0A0B7F5A2_THACB</name>
<dbReference type="OrthoDB" id="3133127at2759"/>
<sequence>MNANDDVALADFYFYTVGDKTTYNKELDELFLCYELSRGLQKPCNSPRRPPLPLELILRIIRFAGFMDPKPDFNLTMDAVILAKVIGNGVARELYITERLTRVQLASMARLQLVELPCDREPIYDFCEMHPYTWAFVPLGNQDEESGLAGNSRGGIVAALFPCHNEMEATAIQSSSQDAIFGETFPLDHVISQQLEEGAMPCVVIISRERARLLVWRWWEPKF</sequence>
<organism evidence="1 2">
    <name type="scientific">Thanatephorus cucumeris (strain AG1-IB / isolate 7/3/14)</name>
    <name type="common">Lettuce bottom rot fungus</name>
    <name type="synonym">Rhizoctonia solani</name>
    <dbReference type="NCBI Taxonomy" id="1108050"/>
    <lineage>
        <taxon>Eukaryota</taxon>
        <taxon>Fungi</taxon>
        <taxon>Dikarya</taxon>
        <taxon>Basidiomycota</taxon>
        <taxon>Agaricomycotina</taxon>
        <taxon>Agaricomycetes</taxon>
        <taxon>Cantharellales</taxon>
        <taxon>Ceratobasidiaceae</taxon>
        <taxon>Rhizoctonia</taxon>
        <taxon>Rhizoctonia solani AG-1</taxon>
    </lineage>
</organism>
<keyword evidence="2" id="KW-1185">Reference proteome</keyword>
<dbReference type="AlphaFoldDB" id="A0A0B7F5A2"/>
<evidence type="ECO:0000313" key="2">
    <source>
        <dbReference type="Proteomes" id="UP000059188"/>
    </source>
</evidence>
<gene>
    <name evidence="1" type="ORF">RSOLAG1IB_06217</name>
</gene>